<comment type="caution">
    <text evidence="1">The sequence shown here is derived from an EMBL/GenBank/DDBJ whole genome shotgun (WGS) entry which is preliminary data.</text>
</comment>
<sequence>MNLKVKKGDVNQSNLMQEIVDDKLRNLRGKKVDLGTGSNTLPKRFIDLNPDPTVVTDQSNYTFHVLTNINGGSINGSDDTRLHSTTSIHSANVPNEDDYDIWFMRLMIDEELSL</sequence>
<keyword evidence="2" id="KW-1185">Reference proteome</keyword>
<dbReference type="EMBL" id="BQNB010012909">
    <property type="protein sequence ID" value="GJT09468.1"/>
    <property type="molecule type" value="Genomic_DNA"/>
</dbReference>
<protein>
    <submittedName>
        <fullName evidence="1">Uncharacterized protein</fullName>
    </submittedName>
</protein>
<reference evidence="1" key="2">
    <citation type="submission" date="2022-01" db="EMBL/GenBank/DDBJ databases">
        <authorList>
            <person name="Yamashiro T."/>
            <person name="Shiraishi A."/>
            <person name="Satake H."/>
            <person name="Nakayama K."/>
        </authorList>
    </citation>
    <scope>NUCLEOTIDE SEQUENCE</scope>
</reference>
<proteinExistence type="predicted"/>
<dbReference type="Proteomes" id="UP001151760">
    <property type="component" value="Unassembled WGS sequence"/>
</dbReference>
<name>A0ABQ5B7G4_9ASTR</name>
<accession>A0ABQ5B7G4</accession>
<gene>
    <name evidence="1" type="ORF">Tco_0856510</name>
</gene>
<reference evidence="1" key="1">
    <citation type="journal article" date="2022" name="Int. J. Mol. Sci.">
        <title>Draft Genome of Tanacetum Coccineum: Genomic Comparison of Closely Related Tanacetum-Family Plants.</title>
        <authorList>
            <person name="Yamashiro T."/>
            <person name="Shiraishi A."/>
            <person name="Nakayama K."/>
            <person name="Satake H."/>
        </authorList>
    </citation>
    <scope>NUCLEOTIDE SEQUENCE</scope>
</reference>
<organism evidence="1 2">
    <name type="scientific">Tanacetum coccineum</name>
    <dbReference type="NCBI Taxonomy" id="301880"/>
    <lineage>
        <taxon>Eukaryota</taxon>
        <taxon>Viridiplantae</taxon>
        <taxon>Streptophyta</taxon>
        <taxon>Embryophyta</taxon>
        <taxon>Tracheophyta</taxon>
        <taxon>Spermatophyta</taxon>
        <taxon>Magnoliopsida</taxon>
        <taxon>eudicotyledons</taxon>
        <taxon>Gunneridae</taxon>
        <taxon>Pentapetalae</taxon>
        <taxon>asterids</taxon>
        <taxon>campanulids</taxon>
        <taxon>Asterales</taxon>
        <taxon>Asteraceae</taxon>
        <taxon>Asteroideae</taxon>
        <taxon>Anthemideae</taxon>
        <taxon>Anthemidinae</taxon>
        <taxon>Tanacetum</taxon>
    </lineage>
</organism>
<evidence type="ECO:0000313" key="2">
    <source>
        <dbReference type="Proteomes" id="UP001151760"/>
    </source>
</evidence>
<evidence type="ECO:0000313" key="1">
    <source>
        <dbReference type="EMBL" id="GJT09468.1"/>
    </source>
</evidence>